<dbReference type="OMA" id="DDTAFAN"/>
<keyword evidence="1" id="KW-1133">Transmembrane helix</keyword>
<dbReference type="InParanoid" id="E4ZUR4"/>
<dbReference type="EMBL" id="FP929126">
    <property type="protein sequence ID" value="CBX95143.1"/>
    <property type="molecule type" value="Genomic_DNA"/>
</dbReference>
<evidence type="ECO:0000313" key="2">
    <source>
        <dbReference type="EMBL" id="CBX95143.1"/>
    </source>
</evidence>
<proteinExistence type="predicted"/>
<keyword evidence="1" id="KW-0812">Transmembrane</keyword>
<dbReference type="eggNOG" id="ENOG502R88Y">
    <property type="taxonomic scope" value="Eukaryota"/>
</dbReference>
<dbReference type="HOGENOM" id="CLU_2032044_0_0_1"/>
<gene>
    <name evidence="2" type="ORF">LEMA_P115580.1</name>
</gene>
<organism evidence="3">
    <name type="scientific">Leptosphaeria maculans (strain JN3 / isolate v23.1.3 / race Av1-4-5-6-7-8)</name>
    <name type="common">Blackleg fungus</name>
    <name type="synonym">Phoma lingam</name>
    <dbReference type="NCBI Taxonomy" id="985895"/>
    <lineage>
        <taxon>Eukaryota</taxon>
        <taxon>Fungi</taxon>
        <taxon>Dikarya</taxon>
        <taxon>Ascomycota</taxon>
        <taxon>Pezizomycotina</taxon>
        <taxon>Dothideomycetes</taxon>
        <taxon>Pleosporomycetidae</taxon>
        <taxon>Pleosporales</taxon>
        <taxon>Pleosporineae</taxon>
        <taxon>Leptosphaeriaceae</taxon>
        <taxon>Plenodomus</taxon>
        <taxon>Plenodomus lingam/Leptosphaeria maculans species complex</taxon>
    </lineage>
</organism>
<keyword evidence="1" id="KW-0472">Membrane</keyword>
<dbReference type="OrthoDB" id="3686095at2759"/>
<dbReference type="AlphaFoldDB" id="E4ZUR4"/>
<sequence length="119" mass="12957">MDMLSITTSKPATAGYKPLPSYTDDDTTIASNLLYPRYADTDPTSAPPSPASIESFDILDNVPWRRSYISLGPSSRHNETLGRRLKRNRARLLAILLLFTLVAAGCTLGAILAARHGKP</sequence>
<feature type="transmembrane region" description="Helical" evidence="1">
    <location>
        <begin position="92"/>
        <end position="114"/>
    </location>
</feature>
<accession>E4ZUR4</accession>
<name>E4ZUR4_LEPMJ</name>
<keyword evidence="3" id="KW-1185">Reference proteome</keyword>
<evidence type="ECO:0000313" key="3">
    <source>
        <dbReference type="Proteomes" id="UP000002668"/>
    </source>
</evidence>
<reference evidence="3" key="1">
    <citation type="journal article" date="2011" name="Nat. Commun.">
        <title>Effector diversification within compartments of the Leptosphaeria maculans genome affected by Repeat-Induced Point mutations.</title>
        <authorList>
            <person name="Rouxel T."/>
            <person name="Grandaubert J."/>
            <person name="Hane J.K."/>
            <person name="Hoede C."/>
            <person name="van de Wouw A.P."/>
            <person name="Couloux A."/>
            <person name="Dominguez V."/>
            <person name="Anthouard V."/>
            <person name="Bally P."/>
            <person name="Bourras S."/>
            <person name="Cozijnsen A.J."/>
            <person name="Ciuffetti L.M."/>
            <person name="Degrave A."/>
            <person name="Dilmaghani A."/>
            <person name="Duret L."/>
            <person name="Fudal I."/>
            <person name="Goodwin S.B."/>
            <person name="Gout L."/>
            <person name="Glaser N."/>
            <person name="Linglin J."/>
            <person name="Kema G.H.J."/>
            <person name="Lapalu N."/>
            <person name="Lawrence C.B."/>
            <person name="May K."/>
            <person name="Meyer M."/>
            <person name="Ollivier B."/>
            <person name="Poulain J."/>
            <person name="Schoch C.L."/>
            <person name="Simon A."/>
            <person name="Spatafora J.W."/>
            <person name="Stachowiak A."/>
            <person name="Turgeon B.G."/>
            <person name="Tyler B.M."/>
            <person name="Vincent D."/>
            <person name="Weissenbach J."/>
            <person name="Amselem J."/>
            <person name="Quesneville H."/>
            <person name="Oliver R.P."/>
            <person name="Wincker P."/>
            <person name="Balesdent M.-H."/>
            <person name="Howlett B.J."/>
        </authorList>
    </citation>
    <scope>NUCLEOTIDE SEQUENCE [LARGE SCALE GENOMIC DNA]</scope>
    <source>
        <strain evidence="3">JN3 / isolate v23.1.3 / race Av1-4-5-6-7-8</strain>
    </source>
</reference>
<dbReference type="Proteomes" id="UP000002668">
    <property type="component" value="Genome"/>
</dbReference>
<dbReference type="VEuPathDB" id="FungiDB:LEMA_P115580.1"/>
<dbReference type="GeneID" id="13288166"/>
<protein>
    <submittedName>
        <fullName evidence="2">Predicted protein</fullName>
    </submittedName>
</protein>
<evidence type="ECO:0000256" key="1">
    <source>
        <dbReference type="SAM" id="Phobius"/>
    </source>
</evidence>